<dbReference type="InterPro" id="IPR001867">
    <property type="entry name" value="OmpR/PhoB-type_DNA-bd"/>
</dbReference>
<dbReference type="EMBL" id="JAUQSX010000005">
    <property type="protein sequence ID" value="MDO7847056.1"/>
    <property type="molecule type" value="Genomic_DNA"/>
</dbReference>
<dbReference type="Gene3D" id="1.10.10.10">
    <property type="entry name" value="Winged helix-like DNA-binding domain superfamily/Winged helix DNA-binding domain"/>
    <property type="match status" value="1"/>
</dbReference>
<feature type="domain" description="Response regulatory" evidence="8">
    <location>
        <begin position="2"/>
        <end position="116"/>
    </location>
</feature>
<proteinExistence type="predicted"/>
<evidence type="ECO:0000256" key="6">
    <source>
        <dbReference type="PROSITE-ProRule" id="PRU00169"/>
    </source>
</evidence>
<dbReference type="PROSITE" id="PS51755">
    <property type="entry name" value="OMPR_PHOB"/>
    <property type="match status" value="1"/>
</dbReference>
<sequence length="224" mass="24846">MNILLVEDDPRLLALIRRGLEEEQLTVQVAPDGQTGQEMALTQPFDLIILDVLLPRRSGLEVLAAIRQHNAEVPVLMLTALGTTTDKLNGFGGGADDYLVKPFDFAELVARVRALTRRGNPHPKGSRLTFADVVLDIPSRTVTRAGQPLRLTTREFNLLELLMRHPGRVLSRSQIAEHGWDEAFDAGSNVIDVYVSYLRKKVDQGFATKLIHTVTGAGYVLRQE</sequence>
<feature type="modified residue" description="4-aspartylphosphate" evidence="6">
    <location>
        <position position="51"/>
    </location>
</feature>
<evidence type="ECO:0000256" key="4">
    <source>
        <dbReference type="ARBA" id="ARBA00023125"/>
    </source>
</evidence>
<keyword evidence="3" id="KW-0805">Transcription regulation</keyword>
<dbReference type="SMART" id="SM00862">
    <property type="entry name" value="Trans_reg_C"/>
    <property type="match status" value="1"/>
</dbReference>
<dbReference type="Proteomes" id="UP001167796">
    <property type="component" value="Unassembled WGS sequence"/>
</dbReference>
<evidence type="ECO:0000313" key="11">
    <source>
        <dbReference type="Proteomes" id="UP001167796"/>
    </source>
</evidence>
<dbReference type="Gene3D" id="6.10.250.690">
    <property type="match status" value="1"/>
</dbReference>
<evidence type="ECO:0000259" key="8">
    <source>
        <dbReference type="PROSITE" id="PS50110"/>
    </source>
</evidence>
<feature type="domain" description="OmpR/PhoB-type" evidence="9">
    <location>
        <begin position="125"/>
        <end position="223"/>
    </location>
</feature>
<organism evidence="10 11">
    <name type="scientific">Hymenobacter mellowenesis</name>
    <dbReference type="NCBI Taxonomy" id="3063995"/>
    <lineage>
        <taxon>Bacteria</taxon>
        <taxon>Pseudomonadati</taxon>
        <taxon>Bacteroidota</taxon>
        <taxon>Cytophagia</taxon>
        <taxon>Cytophagales</taxon>
        <taxon>Hymenobacteraceae</taxon>
        <taxon>Hymenobacter</taxon>
    </lineage>
</organism>
<keyword evidence="11" id="KW-1185">Reference proteome</keyword>
<name>A0ABT9ADI3_9BACT</name>
<evidence type="ECO:0000256" key="2">
    <source>
        <dbReference type="ARBA" id="ARBA00023012"/>
    </source>
</evidence>
<dbReference type="PANTHER" id="PTHR48111:SF22">
    <property type="entry name" value="REGULATOR OF RPOS"/>
    <property type="match status" value="1"/>
</dbReference>
<dbReference type="SMART" id="SM00448">
    <property type="entry name" value="REC"/>
    <property type="match status" value="1"/>
</dbReference>
<dbReference type="Gene3D" id="3.40.50.2300">
    <property type="match status" value="1"/>
</dbReference>
<keyword evidence="2" id="KW-0902">Two-component regulatory system</keyword>
<dbReference type="InterPro" id="IPR039420">
    <property type="entry name" value="WalR-like"/>
</dbReference>
<keyword evidence="1 6" id="KW-0597">Phosphoprotein</keyword>
<gene>
    <name evidence="10" type="ORF">Q5H92_11855</name>
</gene>
<dbReference type="SUPFAM" id="SSF52172">
    <property type="entry name" value="CheY-like"/>
    <property type="match status" value="1"/>
</dbReference>
<keyword evidence="5" id="KW-0804">Transcription</keyword>
<evidence type="ECO:0000256" key="5">
    <source>
        <dbReference type="ARBA" id="ARBA00023163"/>
    </source>
</evidence>
<dbReference type="CDD" id="cd00383">
    <property type="entry name" value="trans_reg_C"/>
    <property type="match status" value="1"/>
</dbReference>
<dbReference type="RefSeq" id="WP_305011737.1">
    <property type="nucleotide sequence ID" value="NZ_JAUQSX010000005.1"/>
</dbReference>
<reference evidence="10" key="1">
    <citation type="submission" date="2023-07" db="EMBL/GenBank/DDBJ databases">
        <authorList>
            <person name="Kim M.K."/>
        </authorList>
    </citation>
    <scope>NUCLEOTIDE SEQUENCE</scope>
    <source>
        <strain evidence="10">M29</strain>
    </source>
</reference>
<dbReference type="InterPro" id="IPR036388">
    <property type="entry name" value="WH-like_DNA-bd_sf"/>
</dbReference>
<evidence type="ECO:0000256" key="7">
    <source>
        <dbReference type="PROSITE-ProRule" id="PRU01091"/>
    </source>
</evidence>
<dbReference type="InterPro" id="IPR001789">
    <property type="entry name" value="Sig_transdc_resp-reg_receiver"/>
</dbReference>
<accession>A0ABT9ADI3</accession>
<evidence type="ECO:0000256" key="3">
    <source>
        <dbReference type="ARBA" id="ARBA00023015"/>
    </source>
</evidence>
<comment type="caution">
    <text evidence="10">The sequence shown here is derived from an EMBL/GenBank/DDBJ whole genome shotgun (WGS) entry which is preliminary data.</text>
</comment>
<evidence type="ECO:0000259" key="9">
    <source>
        <dbReference type="PROSITE" id="PS51755"/>
    </source>
</evidence>
<dbReference type="PANTHER" id="PTHR48111">
    <property type="entry name" value="REGULATOR OF RPOS"/>
    <property type="match status" value="1"/>
</dbReference>
<feature type="DNA-binding region" description="OmpR/PhoB-type" evidence="7">
    <location>
        <begin position="125"/>
        <end position="223"/>
    </location>
</feature>
<dbReference type="InterPro" id="IPR011006">
    <property type="entry name" value="CheY-like_superfamily"/>
</dbReference>
<protein>
    <submittedName>
        <fullName evidence="10">Response regulator transcription factor</fullName>
    </submittedName>
</protein>
<dbReference type="PROSITE" id="PS50110">
    <property type="entry name" value="RESPONSE_REGULATORY"/>
    <property type="match status" value="1"/>
</dbReference>
<dbReference type="Pfam" id="PF00486">
    <property type="entry name" value="Trans_reg_C"/>
    <property type="match status" value="1"/>
</dbReference>
<dbReference type="Pfam" id="PF00072">
    <property type="entry name" value="Response_reg"/>
    <property type="match status" value="1"/>
</dbReference>
<evidence type="ECO:0000313" key="10">
    <source>
        <dbReference type="EMBL" id="MDO7847056.1"/>
    </source>
</evidence>
<keyword evidence="4 7" id="KW-0238">DNA-binding</keyword>
<evidence type="ECO:0000256" key="1">
    <source>
        <dbReference type="ARBA" id="ARBA00022553"/>
    </source>
</evidence>